<evidence type="ECO:0000256" key="1">
    <source>
        <dbReference type="SAM" id="Coils"/>
    </source>
</evidence>
<proteinExistence type="predicted"/>
<evidence type="ECO:0000256" key="2">
    <source>
        <dbReference type="SAM" id="MobiDB-lite"/>
    </source>
</evidence>
<evidence type="ECO:0000313" key="4">
    <source>
        <dbReference type="Proteomes" id="UP001642464"/>
    </source>
</evidence>
<accession>A0ABP0HL71</accession>
<protein>
    <submittedName>
        <fullName evidence="3">Uncharacterized protein</fullName>
    </submittedName>
</protein>
<keyword evidence="1" id="KW-0175">Coiled coil</keyword>
<organism evidence="3 4">
    <name type="scientific">Durusdinium trenchii</name>
    <dbReference type="NCBI Taxonomy" id="1381693"/>
    <lineage>
        <taxon>Eukaryota</taxon>
        <taxon>Sar</taxon>
        <taxon>Alveolata</taxon>
        <taxon>Dinophyceae</taxon>
        <taxon>Suessiales</taxon>
        <taxon>Symbiodiniaceae</taxon>
        <taxon>Durusdinium</taxon>
    </lineage>
</organism>
<feature type="region of interest" description="Disordered" evidence="2">
    <location>
        <begin position="1"/>
        <end position="23"/>
    </location>
</feature>
<feature type="coiled-coil region" evidence="1">
    <location>
        <begin position="91"/>
        <end position="118"/>
    </location>
</feature>
<comment type="caution">
    <text evidence="3">The sequence shown here is derived from an EMBL/GenBank/DDBJ whole genome shotgun (WGS) entry which is preliminary data.</text>
</comment>
<evidence type="ECO:0000313" key="3">
    <source>
        <dbReference type="EMBL" id="CAK8990900.1"/>
    </source>
</evidence>
<dbReference type="Proteomes" id="UP001642464">
    <property type="component" value="Unassembled WGS sequence"/>
</dbReference>
<keyword evidence="4" id="KW-1185">Reference proteome</keyword>
<gene>
    <name evidence="3" type="ORF">SCF082_LOCUS2428</name>
</gene>
<sequence>MSLLEKRRDAVAEKNAARSAALEKTKEQCRLMREEIKDIQKKTRPMFTHVYKFRMERLKAELMEQKVPLFEAEKALRDAEAEKRGAHFEEMEELRSIHADLKRKLDEVQLRKQHAASRTLQSCWRQRQRRKEVARRTAYFEDIQQEAPEEEIPQETPEDIQEEIGSTGFDHPPERLAVVGAPIAGDVSVDKSVKKDVRSWDMPVLLKSRAHAFDII</sequence>
<reference evidence="3 4" key="1">
    <citation type="submission" date="2024-02" db="EMBL/GenBank/DDBJ databases">
        <authorList>
            <person name="Chen Y."/>
            <person name="Shah S."/>
            <person name="Dougan E. K."/>
            <person name="Thang M."/>
            <person name="Chan C."/>
        </authorList>
    </citation>
    <scope>NUCLEOTIDE SEQUENCE [LARGE SCALE GENOMIC DNA]</scope>
</reference>
<name>A0ABP0HL71_9DINO</name>
<dbReference type="EMBL" id="CAXAMM010001181">
    <property type="protein sequence ID" value="CAK8990900.1"/>
    <property type="molecule type" value="Genomic_DNA"/>
</dbReference>